<accession>A0A1X7TW20</accession>
<dbReference type="InParanoid" id="A0A1X7TW20"/>
<sequence>MAAVAELSLTPSSLAEASLSRARQKRRKTTNKEKKEEPVSPTYSRAPQPLPLSLQREIPVAREEPVTETSFIGHTQNGRQDEESTPPPSPPTHSDGKDAEGVALSGDVDHHGDQEGEGGRVRPQVEEQQDEDKLIGIIFTILNAYPLKAKLTLQSLSIRLSVCNRITNTLHTKSQPHHSAVSYYEKDNPQVDYILPVMSQPCYLSSDLQGILQANWNEEVIIHERRSHIFNPHTLLLVELLQLKQQATPTPIAWGWVLIGRMPLDREICVKLYRVPKRNYFLKRCPSTDIKVIINELLNIKSPKDYPTVLCMRAVIKDSTELTNPDGRVLRSTSPLVPESSSEGLTKLRSSRLKGVLHDSINSLDDGLNPDPQWTRLPGQPCAVPSKLDQYLLTGSNGCSALSFSHSGRFLAAGIEDNGQSMIKIYQVMKWVLLCTLPSDTNIIYKLSWSIDDNQLACASASGLCHVWSFTEAGNVETLLPHPSYVYCCEWIGPPSKDWSGFIVTGCYDGAIRCWKQHQLTHVEDVHSSVNALVFDVKQSLLYSGDSTGAIKMWKINNDDYTIQLHCNILIPEYKGMSIRDMSLLPWSHQVVVYRPKGFNQLTKIDIRIESVTVVYSTSDSITGGVAVGGASRSLPHGGMCVSPCGSLVLSVTGSLIHVWNASNGKLLDVHECGTLRSNGITCQYHPFEHLFVCSGIGHNQVISLLS</sequence>
<dbReference type="Gene3D" id="2.130.10.10">
    <property type="entry name" value="YVTN repeat-like/Quinoprotein amine dehydrogenase"/>
    <property type="match status" value="1"/>
</dbReference>
<feature type="compositionally biased region" description="Polar residues" evidence="1">
    <location>
        <begin position="67"/>
        <end position="78"/>
    </location>
</feature>
<dbReference type="AlphaFoldDB" id="A0A1X7TW20"/>
<dbReference type="STRING" id="400682.A0A1X7TW20"/>
<dbReference type="InterPro" id="IPR036322">
    <property type="entry name" value="WD40_repeat_dom_sf"/>
</dbReference>
<evidence type="ECO:0000313" key="3">
    <source>
        <dbReference type="Proteomes" id="UP000007879"/>
    </source>
</evidence>
<feature type="compositionally biased region" description="Basic and acidic residues" evidence="1">
    <location>
        <begin position="107"/>
        <end position="125"/>
    </location>
</feature>
<name>A0A1X7TW20_AMPQE</name>
<dbReference type="eggNOG" id="KOG0266">
    <property type="taxonomic scope" value="Eukaryota"/>
</dbReference>
<dbReference type="PANTHER" id="PTHR44499">
    <property type="entry name" value="JOUBERIN"/>
    <property type="match status" value="1"/>
</dbReference>
<dbReference type="GO" id="GO:0036064">
    <property type="term" value="C:ciliary basal body"/>
    <property type="evidence" value="ECO:0007669"/>
    <property type="project" value="TreeGrafter"/>
</dbReference>
<dbReference type="Pfam" id="PF00400">
    <property type="entry name" value="WD40"/>
    <property type="match status" value="2"/>
</dbReference>
<reference evidence="3" key="1">
    <citation type="journal article" date="2010" name="Nature">
        <title>The Amphimedon queenslandica genome and the evolution of animal complexity.</title>
        <authorList>
            <person name="Srivastava M."/>
            <person name="Simakov O."/>
            <person name="Chapman J."/>
            <person name="Fahey B."/>
            <person name="Gauthier M.E."/>
            <person name="Mitros T."/>
            <person name="Richards G.S."/>
            <person name="Conaco C."/>
            <person name="Dacre M."/>
            <person name="Hellsten U."/>
            <person name="Larroux C."/>
            <person name="Putnam N.H."/>
            <person name="Stanke M."/>
            <person name="Adamska M."/>
            <person name="Darling A."/>
            <person name="Degnan S.M."/>
            <person name="Oakley T.H."/>
            <person name="Plachetzki D.C."/>
            <person name="Zhai Y."/>
            <person name="Adamski M."/>
            <person name="Calcino A."/>
            <person name="Cummins S.F."/>
            <person name="Goodstein D.M."/>
            <person name="Harris C."/>
            <person name="Jackson D.J."/>
            <person name="Leys S.P."/>
            <person name="Shu S."/>
            <person name="Woodcroft B.J."/>
            <person name="Vervoort M."/>
            <person name="Kosik K.S."/>
            <person name="Manning G."/>
            <person name="Degnan B.M."/>
            <person name="Rokhsar D.S."/>
        </authorList>
    </citation>
    <scope>NUCLEOTIDE SEQUENCE [LARGE SCALE GENOMIC DNA]</scope>
</reference>
<dbReference type="EnsemblMetazoa" id="Aqu2.1.19276_001">
    <property type="protein sequence ID" value="Aqu2.1.19276_001"/>
    <property type="gene ID" value="Aqu2.1.19276"/>
</dbReference>
<reference evidence="2" key="2">
    <citation type="submission" date="2017-05" db="UniProtKB">
        <authorList>
            <consortium name="EnsemblMetazoa"/>
        </authorList>
    </citation>
    <scope>IDENTIFICATION</scope>
</reference>
<evidence type="ECO:0000256" key="1">
    <source>
        <dbReference type="SAM" id="MobiDB-lite"/>
    </source>
</evidence>
<evidence type="ECO:0000313" key="2">
    <source>
        <dbReference type="EnsemblMetazoa" id="Aqu2.1.19276_001"/>
    </source>
</evidence>
<gene>
    <name evidence="2" type="primary">105314293</name>
</gene>
<dbReference type="InterPro" id="IPR001680">
    <property type="entry name" value="WD40_rpt"/>
</dbReference>
<organism evidence="2">
    <name type="scientific">Amphimedon queenslandica</name>
    <name type="common">Sponge</name>
    <dbReference type="NCBI Taxonomy" id="400682"/>
    <lineage>
        <taxon>Eukaryota</taxon>
        <taxon>Metazoa</taxon>
        <taxon>Porifera</taxon>
        <taxon>Demospongiae</taxon>
        <taxon>Heteroscleromorpha</taxon>
        <taxon>Haplosclerida</taxon>
        <taxon>Niphatidae</taxon>
        <taxon>Amphimedon</taxon>
    </lineage>
</organism>
<dbReference type="GO" id="GO:0044458">
    <property type="term" value="P:motile cilium assembly"/>
    <property type="evidence" value="ECO:0007669"/>
    <property type="project" value="TreeGrafter"/>
</dbReference>
<dbReference type="SUPFAM" id="SSF50978">
    <property type="entry name" value="WD40 repeat-like"/>
    <property type="match status" value="1"/>
</dbReference>
<feature type="compositionally biased region" description="Low complexity" evidence="1">
    <location>
        <begin position="12"/>
        <end position="21"/>
    </location>
</feature>
<keyword evidence="3" id="KW-1185">Reference proteome</keyword>
<dbReference type="Proteomes" id="UP000007879">
    <property type="component" value="Unassembled WGS sequence"/>
</dbReference>
<dbReference type="InterPro" id="IPR052803">
    <property type="entry name" value="Cilium-Associated_Jouberin"/>
</dbReference>
<dbReference type="KEGG" id="aqu:105314293"/>
<dbReference type="InterPro" id="IPR015943">
    <property type="entry name" value="WD40/YVTN_repeat-like_dom_sf"/>
</dbReference>
<dbReference type="OrthoDB" id="2096344at2759"/>
<protein>
    <submittedName>
        <fullName evidence="2">Uncharacterized protein</fullName>
    </submittedName>
</protein>
<dbReference type="PANTHER" id="PTHR44499:SF1">
    <property type="entry name" value="JOUBERIN"/>
    <property type="match status" value="1"/>
</dbReference>
<dbReference type="EnsemblMetazoa" id="XM_011408378.2">
    <property type="protein sequence ID" value="XP_011406680.1"/>
    <property type="gene ID" value="LOC105314293"/>
</dbReference>
<dbReference type="SMART" id="SM00320">
    <property type="entry name" value="WD40"/>
    <property type="match status" value="5"/>
</dbReference>
<proteinExistence type="predicted"/>
<feature type="region of interest" description="Disordered" evidence="1">
    <location>
        <begin position="1"/>
        <end position="129"/>
    </location>
</feature>